<evidence type="ECO:0008006" key="3">
    <source>
        <dbReference type="Google" id="ProtNLM"/>
    </source>
</evidence>
<gene>
    <name evidence="1" type="ORF">P280DRAFT_464668</name>
</gene>
<dbReference type="AlphaFoldDB" id="A0A6A6SJR8"/>
<protein>
    <recommendedName>
        <fullName evidence="3">F-box domain-containing protein</fullName>
    </recommendedName>
</protein>
<reference evidence="1" key="1">
    <citation type="journal article" date="2020" name="Stud. Mycol.">
        <title>101 Dothideomycetes genomes: a test case for predicting lifestyles and emergence of pathogens.</title>
        <authorList>
            <person name="Haridas S."/>
            <person name="Albert R."/>
            <person name="Binder M."/>
            <person name="Bloem J."/>
            <person name="Labutti K."/>
            <person name="Salamov A."/>
            <person name="Andreopoulos B."/>
            <person name="Baker S."/>
            <person name="Barry K."/>
            <person name="Bills G."/>
            <person name="Bluhm B."/>
            <person name="Cannon C."/>
            <person name="Castanera R."/>
            <person name="Culley D."/>
            <person name="Daum C."/>
            <person name="Ezra D."/>
            <person name="Gonzalez J."/>
            <person name="Henrissat B."/>
            <person name="Kuo A."/>
            <person name="Liang C."/>
            <person name="Lipzen A."/>
            <person name="Lutzoni F."/>
            <person name="Magnuson J."/>
            <person name="Mondo S."/>
            <person name="Nolan M."/>
            <person name="Ohm R."/>
            <person name="Pangilinan J."/>
            <person name="Park H.-J."/>
            <person name="Ramirez L."/>
            <person name="Alfaro M."/>
            <person name="Sun H."/>
            <person name="Tritt A."/>
            <person name="Yoshinaga Y."/>
            <person name="Zwiers L.-H."/>
            <person name="Turgeon B."/>
            <person name="Goodwin S."/>
            <person name="Spatafora J."/>
            <person name="Crous P."/>
            <person name="Grigoriev I."/>
        </authorList>
    </citation>
    <scope>NUCLEOTIDE SEQUENCE</scope>
    <source>
        <strain evidence="1">CBS 473.64</strain>
    </source>
</reference>
<proteinExistence type="predicted"/>
<keyword evidence="2" id="KW-1185">Reference proteome</keyword>
<dbReference type="OrthoDB" id="3219396at2759"/>
<accession>A0A6A6SJR8</accession>
<evidence type="ECO:0000313" key="2">
    <source>
        <dbReference type="Proteomes" id="UP000799753"/>
    </source>
</evidence>
<evidence type="ECO:0000313" key="1">
    <source>
        <dbReference type="EMBL" id="KAF2646444.1"/>
    </source>
</evidence>
<organism evidence="1 2">
    <name type="scientific">Massarina eburnea CBS 473.64</name>
    <dbReference type="NCBI Taxonomy" id="1395130"/>
    <lineage>
        <taxon>Eukaryota</taxon>
        <taxon>Fungi</taxon>
        <taxon>Dikarya</taxon>
        <taxon>Ascomycota</taxon>
        <taxon>Pezizomycotina</taxon>
        <taxon>Dothideomycetes</taxon>
        <taxon>Pleosporomycetidae</taxon>
        <taxon>Pleosporales</taxon>
        <taxon>Massarineae</taxon>
        <taxon>Massarinaceae</taxon>
        <taxon>Massarina</taxon>
    </lineage>
</organism>
<sequence length="399" mass="45723">MASINNLPDELLHCIAKNSEGRFRNTDLANLSLVSRRLTAIAQEVLICDPRLQLGQIHNYLRTLSHHMSWAPKIQRLEIWSNLENRGQPELNALGRALVRRVPRVEAAQDFWLSNTEFFDWCLSTITQHASHSLYELEWGRALNSDMVPAFLGILFVSLPGLKELKISATWLMDFRIFSGLLVDTGRIMMPFNWDQVDFLASVLPLLQSRLETLEFPTNNRYLYSVPSSIEWFDFRTFTTLTHLSLPMFVLGSTPRALNGPVAILPPSLELLRITEGTKDAVPFVKSLCREINKGKFPSLKRVKIFFGTQKANINDARDLKLACGDVKLGLFMYFPGVDLTTEEAGRSLWSLKEERVLWEVEGMVHKRKMGVFGVPQHQRKIYEPVEYEWDVDGDIEML</sequence>
<name>A0A6A6SJR8_9PLEO</name>
<dbReference type="EMBL" id="MU006776">
    <property type="protein sequence ID" value="KAF2646444.1"/>
    <property type="molecule type" value="Genomic_DNA"/>
</dbReference>
<dbReference type="Proteomes" id="UP000799753">
    <property type="component" value="Unassembled WGS sequence"/>
</dbReference>